<proteinExistence type="predicted"/>
<dbReference type="Proteomes" id="UP001497497">
    <property type="component" value="Unassembled WGS sequence"/>
</dbReference>
<feature type="domain" description="BTB" evidence="14">
    <location>
        <begin position="28"/>
        <end position="127"/>
    </location>
</feature>
<evidence type="ECO:0000256" key="7">
    <source>
        <dbReference type="ARBA" id="ARBA00022958"/>
    </source>
</evidence>
<reference evidence="15 16" key="1">
    <citation type="submission" date="2024-04" db="EMBL/GenBank/DDBJ databases">
        <authorList>
            <consortium name="Genoscope - CEA"/>
            <person name="William W."/>
        </authorList>
    </citation>
    <scope>NUCLEOTIDE SEQUENCE [LARGE SCALE GENOMIC DNA]</scope>
</reference>
<feature type="compositionally biased region" description="Polar residues" evidence="12">
    <location>
        <begin position="556"/>
        <end position="566"/>
    </location>
</feature>
<evidence type="ECO:0000256" key="8">
    <source>
        <dbReference type="ARBA" id="ARBA00022989"/>
    </source>
</evidence>
<keyword evidence="7" id="KW-0630">Potassium</keyword>
<evidence type="ECO:0000256" key="2">
    <source>
        <dbReference type="ARBA" id="ARBA00022448"/>
    </source>
</evidence>
<keyword evidence="6" id="KW-0851">Voltage-gated channel</keyword>
<evidence type="ECO:0000256" key="5">
    <source>
        <dbReference type="ARBA" id="ARBA00022826"/>
    </source>
</evidence>
<keyword evidence="9" id="KW-0406">Ion transport</keyword>
<evidence type="ECO:0000256" key="12">
    <source>
        <dbReference type="SAM" id="MobiDB-lite"/>
    </source>
</evidence>
<comment type="subcellular location">
    <subcellularLocation>
        <location evidence="1">Membrane</location>
        <topology evidence="1">Multi-pass membrane protein</topology>
    </subcellularLocation>
</comment>
<evidence type="ECO:0000256" key="4">
    <source>
        <dbReference type="ARBA" id="ARBA00022692"/>
    </source>
</evidence>
<feature type="compositionally biased region" description="Polar residues" evidence="12">
    <location>
        <begin position="576"/>
        <end position="600"/>
    </location>
</feature>
<feature type="transmembrane region" description="Helical" evidence="13">
    <location>
        <begin position="329"/>
        <end position="350"/>
    </location>
</feature>
<evidence type="ECO:0000256" key="1">
    <source>
        <dbReference type="ARBA" id="ARBA00004141"/>
    </source>
</evidence>
<evidence type="ECO:0000313" key="16">
    <source>
        <dbReference type="Proteomes" id="UP001497497"/>
    </source>
</evidence>
<dbReference type="SMART" id="SM00225">
    <property type="entry name" value="BTB"/>
    <property type="match status" value="1"/>
</dbReference>
<evidence type="ECO:0000313" key="15">
    <source>
        <dbReference type="EMBL" id="CAL1546679.1"/>
    </source>
</evidence>
<dbReference type="FunFam" id="1.10.287.70:FF:000028">
    <property type="entry name" value="potassium voltage-gated channel subfamily D member 3"/>
    <property type="match status" value="1"/>
</dbReference>
<evidence type="ECO:0000256" key="13">
    <source>
        <dbReference type="SAM" id="Phobius"/>
    </source>
</evidence>
<dbReference type="AlphaFoldDB" id="A0AAV2IP04"/>
<organism evidence="15 16">
    <name type="scientific">Lymnaea stagnalis</name>
    <name type="common">Great pond snail</name>
    <name type="synonym">Helix stagnalis</name>
    <dbReference type="NCBI Taxonomy" id="6523"/>
    <lineage>
        <taxon>Eukaryota</taxon>
        <taxon>Metazoa</taxon>
        <taxon>Spiralia</taxon>
        <taxon>Lophotrochozoa</taxon>
        <taxon>Mollusca</taxon>
        <taxon>Gastropoda</taxon>
        <taxon>Heterobranchia</taxon>
        <taxon>Euthyneura</taxon>
        <taxon>Panpulmonata</taxon>
        <taxon>Hygrophila</taxon>
        <taxon>Lymnaeoidea</taxon>
        <taxon>Lymnaeidae</taxon>
        <taxon>Lymnaea</taxon>
    </lineage>
</organism>
<evidence type="ECO:0000259" key="14">
    <source>
        <dbReference type="SMART" id="SM00225"/>
    </source>
</evidence>
<dbReference type="Gene3D" id="1.10.287.70">
    <property type="match status" value="1"/>
</dbReference>
<keyword evidence="16" id="KW-1185">Reference proteome</keyword>
<dbReference type="InterPro" id="IPR003131">
    <property type="entry name" value="T1-type_BTB"/>
</dbReference>
<comment type="caution">
    <text evidence="15">The sequence shown here is derived from an EMBL/GenBank/DDBJ whole genome shotgun (WGS) entry which is preliminary data.</text>
</comment>
<dbReference type="PANTHER" id="PTHR11537:SF254">
    <property type="entry name" value="POTASSIUM VOLTAGE-GATED CHANNEL PROTEIN SHAB"/>
    <property type="match status" value="1"/>
</dbReference>
<accession>A0AAV2IP04</accession>
<dbReference type="InterPro" id="IPR027359">
    <property type="entry name" value="Volt_channel_dom_sf"/>
</dbReference>
<feature type="transmembrane region" description="Helical" evidence="13">
    <location>
        <begin position="365"/>
        <end position="382"/>
    </location>
</feature>
<gene>
    <name evidence="15" type="ORF">GSLYS_00020056001</name>
</gene>
<dbReference type="GO" id="GO:0008076">
    <property type="term" value="C:voltage-gated potassium channel complex"/>
    <property type="evidence" value="ECO:0007669"/>
    <property type="project" value="InterPro"/>
</dbReference>
<dbReference type="SUPFAM" id="SSF81324">
    <property type="entry name" value="Voltage-gated potassium channels"/>
    <property type="match status" value="1"/>
</dbReference>
<keyword evidence="5" id="KW-0631">Potassium channel</keyword>
<keyword evidence="10 13" id="KW-0472">Membrane</keyword>
<name>A0AAV2IP04_LYMST</name>
<dbReference type="PRINTS" id="PR00169">
    <property type="entry name" value="KCHANNEL"/>
</dbReference>
<dbReference type="SUPFAM" id="SSF54695">
    <property type="entry name" value="POZ domain"/>
    <property type="match status" value="1"/>
</dbReference>
<feature type="transmembrane region" description="Helical" evidence="13">
    <location>
        <begin position="389"/>
        <end position="411"/>
    </location>
</feature>
<dbReference type="InterPro" id="IPR011333">
    <property type="entry name" value="SKP1/BTB/POZ_sf"/>
</dbReference>
<feature type="transmembrane region" description="Helical" evidence="13">
    <location>
        <begin position="166"/>
        <end position="188"/>
    </location>
</feature>
<dbReference type="Gene3D" id="3.30.710.10">
    <property type="entry name" value="Potassium Channel Kv1.1, Chain A"/>
    <property type="match status" value="1"/>
</dbReference>
<dbReference type="GO" id="GO:0005249">
    <property type="term" value="F:voltage-gated potassium channel activity"/>
    <property type="evidence" value="ECO:0007669"/>
    <property type="project" value="InterPro"/>
</dbReference>
<dbReference type="PRINTS" id="PR01498">
    <property type="entry name" value="SHAWCHANNEL"/>
</dbReference>
<keyword evidence="11" id="KW-0407">Ion channel</keyword>
<evidence type="ECO:0000256" key="9">
    <source>
        <dbReference type="ARBA" id="ARBA00023065"/>
    </source>
</evidence>
<dbReference type="Pfam" id="PF02214">
    <property type="entry name" value="BTB_2"/>
    <property type="match status" value="1"/>
</dbReference>
<keyword evidence="8 13" id="KW-1133">Transmembrane helix</keyword>
<dbReference type="Gene3D" id="1.20.120.350">
    <property type="entry name" value="Voltage-gated potassium channels. Chain C"/>
    <property type="match status" value="1"/>
</dbReference>
<evidence type="ECO:0000256" key="11">
    <source>
        <dbReference type="ARBA" id="ARBA00023303"/>
    </source>
</evidence>
<dbReference type="Pfam" id="PF00520">
    <property type="entry name" value="Ion_trans"/>
    <property type="match status" value="1"/>
</dbReference>
<protein>
    <recommendedName>
        <fullName evidence="14">BTB domain-containing protein</fullName>
    </recommendedName>
</protein>
<keyword evidence="4 13" id="KW-0812">Transmembrane</keyword>
<dbReference type="InterPro" id="IPR000210">
    <property type="entry name" value="BTB/POZ_dom"/>
</dbReference>
<dbReference type="PANTHER" id="PTHR11537">
    <property type="entry name" value="VOLTAGE-GATED POTASSIUM CHANNEL"/>
    <property type="match status" value="1"/>
</dbReference>
<evidence type="ECO:0000256" key="10">
    <source>
        <dbReference type="ARBA" id="ARBA00023136"/>
    </source>
</evidence>
<dbReference type="EMBL" id="CAXITT010000843">
    <property type="protein sequence ID" value="CAL1546679.1"/>
    <property type="molecule type" value="Genomic_DNA"/>
</dbReference>
<dbReference type="InterPro" id="IPR028325">
    <property type="entry name" value="VG_K_chnl"/>
</dbReference>
<dbReference type="GO" id="GO:0051260">
    <property type="term" value="P:protein homooligomerization"/>
    <property type="evidence" value="ECO:0007669"/>
    <property type="project" value="InterPro"/>
</dbReference>
<feature type="transmembrane region" description="Helical" evidence="13">
    <location>
        <begin position="224"/>
        <end position="245"/>
    </location>
</feature>
<feature type="region of interest" description="Disordered" evidence="12">
    <location>
        <begin position="531"/>
        <end position="600"/>
    </location>
</feature>
<keyword evidence="3" id="KW-0633">Potassium transport</keyword>
<evidence type="ECO:0000256" key="3">
    <source>
        <dbReference type="ARBA" id="ARBA00022538"/>
    </source>
</evidence>
<sequence length="600" mass="67294">MDSCDDASPDPSTAIEHRGVAAAVPSKENLRLVVSGKTYSVSRAALLSFPNTRLGQLALRHTPDQGGRGYVFERNTKMISPILDLYRTGELHIPGNMCGLAISRELRYWGIDDRLISECCFKRYKETLREVAIVEELDRAMKVDATTKDSLSGQIWLTMERPGHNLLSWIWFGIYMTFIAMSIIVVAVSSVRQFRVYRKGQEPAPGSEESLLDNLLNTDLCTPILVFDVLGLIFFTIEPLVRWCVAPNPRKYLTKALNLLDLFLAIDHWTCYSMEWNDAILTRHESARVAHAILRALLSLRVFRIFHVARRYSKMKVLFLTFRASLAELLLLFLGLFIAVIMYATVIYYVEMLEKATNFLNIPQAIWWAIVTMTTVGYGDFYPTTVSGYFVGVLCTLSGLLLLSMPIAIIASNFGSYYNGLVAREQRDKRKEFLLENRLVRPAHEGDGCDDWNRERLTAGMKNDMMMLRCSDKHFEIGDAFDKATELSLCGDEFKVEPEDKLLLMDGVSPGEYDNSVYDDEGSQELCILDKTDPDRGAATRESSTDSEPGAFPKNGQFSTGSTLKNRNMGHRAGHSSATSLLANAPAQNYDSISGAKSSS</sequence>
<dbReference type="CDD" id="cd18317">
    <property type="entry name" value="BTB_POZ_Kv"/>
    <property type="match status" value="1"/>
</dbReference>
<dbReference type="InterPro" id="IPR003974">
    <property type="entry name" value="K_chnl_volt-dep_Kv3"/>
</dbReference>
<evidence type="ECO:0000256" key="6">
    <source>
        <dbReference type="ARBA" id="ARBA00022882"/>
    </source>
</evidence>
<dbReference type="GO" id="GO:0001508">
    <property type="term" value="P:action potential"/>
    <property type="evidence" value="ECO:0007669"/>
    <property type="project" value="TreeGrafter"/>
</dbReference>
<keyword evidence="2" id="KW-0813">Transport</keyword>
<dbReference type="InterPro" id="IPR005821">
    <property type="entry name" value="Ion_trans_dom"/>
</dbReference>